<keyword evidence="5" id="KW-0732">Signal</keyword>
<dbReference type="SMR" id="A0A3B6IPV5"/>
<accession>A0A3B6IPV5</accession>
<dbReference type="AlphaFoldDB" id="A0A3B6IPV5"/>
<evidence type="ECO:0000256" key="4">
    <source>
        <dbReference type="RuleBase" id="RU361169"/>
    </source>
</evidence>
<dbReference type="Gramene" id="TraesLAC4B03G02238970.1">
    <property type="protein sequence ID" value="TraesLAC4B03G02238970.1"/>
    <property type="gene ID" value="TraesLAC4B03G02238970"/>
</dbReference>
<dbReference type="STRING" id="4565.A0A3B6IPV5"/>
<dbReference type="InterPro" id="IPR000743">
    <property type="entry name" value="Glyco_hydro_28"/>
</dbReference>
<dbReference type="GeneID" id="123091797"/>
<feature type="chain" id="PRO_5043175683" description="Pectate lyase superfamily protein domain-containing protein" evidence="5">
    <location>
        <begin position="21"/>
        <end position="457"/>
    </location>
</feature>
<dbReference type="PANTHER" id="PTHR31339:SF5">
    <property type="entry name" value="HYDROLASE FAMILY 28 PROTEIN, PUTATIVE, EXPRESSED-RELATED"/>
    <property type="match status" value="1"/>
</dbReference>
<dbReference type="Gramene" id="TraesSTA4B03G02278490.1">
    <property type="protein sequence ID" value="TraesSTA4B03G02278490.1"/>
    <property type="gene ID" value="TraesSTA4B03G02278490"/>
</dbReference>
<dbReference type="Pfam" id="PF00295">
    <property type="entry name" value="Glyco_hydro_28"/>
    <property type="match status" value="1"/>
</dbReference>
<dbReference type="RefSeq" id="XP_044369338.1">
    <property type="nucleotide sequence ID" value="XM_044513403.1"/>
</dbReference>
<name>A0A3B6IPV5_WHEAT</name>
<keyword evidence="3 4" id="KW-0326">Glycosidase</keyword>
<dbReference type="Gramene" id="TraesCS4B03G0342700.2">
    <property type="protein sequence ID" value="TraesCS4B03G0342700.2.CDS"/>
    <property type="gene ID" value="TraesCS4B03G0342700"/>
</dbReference>
<feature type="signal peptide" evidence="5">
    <location>
        <begin position="1"/>
        <end position="20"/>
    </location>
</feature>
<sequence length="457" mass="49798">MKRLWRLQVVLSWVLAVVLGSVHGHVRRQWGEQVPRESRPHSVTITEFGAVGDGRTLNTLPFQNAVFYARSFADKGGAQLYVPKGRWLTGSFNLTSHLTLFLEKDAIIMGAEESSQWPIVEPLPSYGQGLDLPGPRHRSLINGYNLTDVVITGNNGLIDGQGSVWWNWLRSHELNHSRPHLVEFLYSEEIVISNLTFLNSPAWSIHPMYCSNVKVHNVTIKTLLDAPLTDGIVPDSCLNVCIEDSTISVSHEAISVKSGWDKYGISIGRPTSDIHISRVDLQASSGAALAFGSEMSGGISCIHVDHLRIHGSDKGFSFKTTPDRGGYIKEVVISDVEIDGIRVAIEFIGNLSSHPDDDFDPSELPVIDQITLKNMVGTNISVAGVLSGIDGDPFTAICLSNLSFSITDSAHSSPWSCSNVSGYSESVFPEPCSELYAPFSNSSICFSLPSYSALAVA</sequence>
<dbReference type="Gene3D" id="2.160.20.10">
    <property type="entry name" value="Single-stranded right-handed beta-helix, Pectin lyase-like"/>
    <property type="match status" value="1"/>
</dbReference>
<keyword evidence="7" id="KW-1185">Reference proteome</keyword>
<protein>
    <recommendedName>
        <fullName evidence="8">Pectate lyase superfamily protein domain-containing protein</fullName>
    </recommendedName>
</protein>
<dbReference type="PaxDb" id="4565-Traes_4BS_B1EA37669.1"/>
<evidence type="ECO:0000256" key="3">
    <source>
        <dbReference type="ARBA" id="ARBA00023295"/>
    </source>
</evidence>
<organism evidence="6">
    <name type="scientific">Triticum aestivum</name>
    <name type="common">Wheat</name>
    <dbReference type="NCBI Taxonomy" id="4565"/>
    <lineage>
        <taxon>Eukaryota</taxon>
        <taxon>Viridiplantae</taxon>
        <taxon>Streptophyta</taxon>
        <taxon>Embryophyta</taxon>
        <taxon>Tracheophyta</taxon>
        <taxon>Spermatophyta</taxon>
        <taxon>Magnoliopsida</taxon>
        <taxon>Liliopsida</taxon>
        <taxon>Poales</taxon>
        <taxon>Poaceae</taxon>
        <taxon>BOP clade</taxon>
        <taxon>Pooideae</taxon>
        <taxon>Triticodae</taxon>
        <taxon>Triticeae</taxon>
        <taxon>Triticinae</taxon>
        <taxon>Triticum</taxon>
    </lineage>
</organism>
<evidence type="ECO:0008006" key="8">
    <source>
        <dbReference type="Google" id="ProtNLM"/>
    </source>
</evidence>
<dbReference type="PANTHER" id="PTHR31339">
    <property type="entry name" value="PECTIN LYASE-RELATED"/>
    <property type="match status" value="1"/>
</dbReference>
<dbReference type="GO" id="GO:0005975">
    <property type="term" value="P:carbohydrate metabolic process"/>
    <property type="evidence" value="ECO:0007669"/>
    <property type="project" value="InterPro"/>
</dbReference>
<dbReference type="Gramene" id="TraesMAC4B03G02284510.1">
    <property type="protein sequence ID" value="TraesMAC4B03G02284510.1"/>
    <property type="gene ID" value="TraesMAC4B03G02284510"/>
</dbReference>
<dbReference type="GO" id="GO:0004650">
    <property type="term" value="F:polygalacturonase activity"/>
    <property type="evidence" value="ECO:0007669"/>
    <property type="project" value="InterPro"/>
</dbReference>
<dbReference type="InterPro" id="IPR011050">
    <property type="entry name" value="Pectin_lyase_fold/virulence"/>
</dbReference>
<dbReference type="Gramene" id="TraesPARA_EIv1.0_1341250.1">
    <property type="protein sequence ID" value="TraesPARA_EIv1.0_1341250.1.CDS"/>
    <property type="gene ID" value="TraesPARA_EIv1.0_1341250"/>
</dbReference>
<dbReference type="SUPFAM" id="SSF51126">
    <property type="entry name" value="Pectin lyase-like"/>
    <property type="match status" value="1"/>
</dbReference>
<proteinExistence type="inferred from homology"/>
<evidence type="ECO:0000256" key="1">
    <source>
        <dbReference type="ARBA" id="ARBA00008834"/>
    </source>
</evidence>
<dbReference type="KEGG" id="taes:123091797"/>
<evidence type="ECO:0000256" key="2">
    <source>
        <dbReference type="ARBA" id="ARBA00022801"/>
    </source>
</evidence>
<comment type="similarity">
    <text evidence="1 4">Belongs to the glycosyl hydrolase 28 family.</text>
</comment>
<reference evidence="6" key="2">
    <citation type="submission" date="2018-10" db="UniProtKB">
        <authorList>
            <consortium name="EnsemblPlants"/>
        </authorList>
    </citation>
    <scope>IDENTIFICATION</scope>
</reference>
<dbReference type="Gramene" id="TraesCS4B02G144700.2">
    <property type="protein sequence ID" value="TraesCS4B02G144700.2"/>
    <property type="gene ID" value="TraesCS4B02G144700"/>
</dbReference>
<evidence type="ECO:0000256" key="5">
    <source>
        <dbReference type="SAM" id="SignalP"/>
    </source>
</evidence>
<dbReference type="Gramene" id="TraesJUL4B03G02305090.1">
    <property type="protein sequence ID" value="TraesJUL4B03G02305090.1"/>
    <property type="gene ID" value="TraesJUL4B03G02305090"/>
</dbReference>
<dbReference type="OrthoDB" id="187139at2759"/>
<dbReference type="EnsemblPlants" id="TraesCS4B02G144700.2">
    <property type="protein sequence ID" value="TraesCS4B02G144700.2"/>
    <property type="gene ID" value="TraesCS4B02G144700"/>
</dbReference>
<dbReference type="Gramene" id="TraesNOR4B03G02302160.4">
    <property type="protein sequence ID" value="TraesNOR4B03G02302160.4"/>
    <property type="gene ID" value="TraesNOR4B03G02302160"/>
</dbReference>
<keyword evidence="2 4" id="KW-0378">Hydrolase</keyword>
<dbReference type="Gramene" id="TraesSYM4B03G02311860.1">
    <property type="protein sequence ID" value="TraesSYM4B03G02311860.1"/>
    <property type="gene ID" value="TraesSYM4B03G02311860"/>
</dbReference>
<evidence type="ECO:0000313" key="7">
    <source>
        <dbReference type="Proteomes" id="UP000019116"/>
    </source>
</evidence>
<dbReference type="OMA" id="VNDDALC"/>
<dbReference type="InterPro" id="IPR051801">
    <property type="entry name" value="GH28_Enzymes"/>
</dbReference>
<dbReference type="Gramene" id="TraesLDM4B03G02285110.1">
    <property type="protein sequence ID" value="TraesLDM4B03G02285110.1"/>
    <property type="gene ID" value="TraesLDM4B03G02285110"/>
</dbReference>
<reference evidence="6" key="1">
    <citation type="submission" date="2018-08" db="EMBL/GenBank/DDBJ databases">
        <authorList>
            <person name="Rossello M."/>
        </authorList>
    </citation>
    <scope>NUCLEOTIDE SEQUENCE [LARGE SCALE GENOMIC DNA]</scope>
    <source>
        <strain evidence="6">cv. Chinese Spring</strain>
    </source>
</reference>
<dbReference type="Proteomes" id="UP000019116">
    <property type="component" value="Chromosome 4B"/>
</dbReference>
<evidence type="ECO:0000313" key="6">
    <source>
        <dbReference type="EnsemblPlants" id="TraesCS4B02G144700.2"/>
    </source>
</evidence>
<dbReference type="InterPro" id="IPR012334">
    <property type="entry name" value="Pectin_lyas_fold"/>
</dbReference>
<dbReference type="Gramene" id="TraesARI4B03G02320980.1">
    <property type="protein sequence ID" value="TraesARI4B03G02320980.1"/>
    <property type="gene ID" value="TraesARI4B03G02320980"/>
</dbReference>
<gene>
    <name evidence="6" type="primary">LOC123091797</name>
</gene>